<evidence type="ECO:0000313" key="2">
    <source>
        <dbReference type="Proteomes" id="UP000823849"/>
    </source>
</evidence>
<organism evidence="1 2">
    <name type="scientific">Candidatus Fusicatenibacter intestinigallinarum</name>
    <dbReference type="NCBI Taxonomy" id="2838598"/>
    <lineage>
        <taxon>Bacteria</taxon>
        <taxon>Bacillati</taxon>
        <taxon>Bacillota</taxon>
        <taxon>Clostridia</taxon>
        <taxon>Lachnospirales</taxon>
        <taxon>Lachnospiraceae</taxon>
        <taxon>Fusicatenibacter</taxon>
    </lineage>
</organism>
<reference evidence="1" key="1">
    <citation type="journal article" date="2021" name="PeerJ">
        <title>Extensive microbial diversity within the chicken gut microbiome revealed by metagenomics and culture.</title>
        <authorList>
            <person name="Gilroy R."/>
            <person name="Ravi A."/>
            <person name="Getino M."/>
            <person name="Pursley I."/>
            <person name="Horton D.L."/>
            <person name="Alikhan N.F."/>
            <person name="Baker D."/>
            <person name="Gharbi K."/>
            <person name="Hall N."/>
            <person name="Watson M."/>
            <person name="Adriaenssens E.M."/>
            <person name="Foster-Nyarko E."/>
            <person name="Jarju S."/>
            <person name="Secka A."/>
            <person name="Antonio M."/>
            <person name="Oren A."/>
            <person name="Chaudhuri R.R."/>
            <person name="La Ragione R."/>
            <person name="Hildebrand F."/>
            <person name="Pallen M.J."/>
        </authorList>
    </citation>
    <scope>NUCLEOTIDE SEQUENCE</scope>
    <source>
        <strain evidence="1">CHK185-5351</strain>
    </source>
</reference>
<dbReference type="AlphaFoldDB" id="A0A9D2NB28"/>
<sequence length="43" mass="4830">MRSRHIEEGSTLYVLQKGMGSLIVRAGDVKLVMDETIAQRIKV</sequence>
<accession>A0A9D2NB28</accession>
<gene>
    <name evidence="1" type="ORF">H9705_05670</name>
</gene>
<proteinExistence type="predicted"/>
<dbReference type="EMBL" id="DWWU01000022">
    <property type="protein sequence ID" value="HJC15303.1"/>
    <property type="molecule type" value="Genomic_DNA"/>
</dbReference>
<protein>
    <submittedName>
        <fullName evidence="1">Uncharacterized protein</fullName>
    </submittedName>
</protein>
<dbReference type="Proteomes" id="UP000823849">
    <property type="component" value="Unassembled WGS sequence"/>
</dbReference>
<reference evidence="1" key="2">
    <citation type="submission" date="2021-04" db="EMBL/GenBank/DDBJ databases">
        <authorList>
            <person name="Gilroy R."/>
        </authorList>
    </citation>
    <scope>NUCLEOTIDE SEQUENCE</scope>
    <source>
        <strain evidence="1">CHK185-5351</strain>
    </source>
</reference>
<comment type="caution">
    <text evidence="1">The sequence shown here is derived from an EMBL/GenBank/DDBJ whole genome shotgun (WGS) entry which is preliminary data.</text>
</comment>
<evidence type="ECO:0000313" key="1">
    <source>
        <dbReference type="EMBL" id="HJC15303.1"/>
    </source>
</evidence>
<name>A0A9D2NB28_9FIRM</name>